<dbReference type="InterPro" id="IPR002129">
    <property type="entry name" value="PyrdxlP-dep_de-COase"/>
</dbReference>
<evidence type="ECO:0000256" key="4">
    <source>
        <dbReference type="ARBA" id="ARBA00023239"/>
    </source>
</evidence>
<evidence type="ECO:0000256" key="2">
    <source>
        <dbReference type="ARBA" id="ARBA00022793"/>
    </source>
</evidence>
<evidence type="ECO:0000256" key="1">
    <source>
        <dbReference type="ARBA" id="ARBA00001933"/>
    </source>
</evidence>
<dbReference type="Pfam" id="PF00282">
    <property type="entry name" value="Pyridoxal_deC"/>
    <property type="match status" value="1"/>
</dbReference>
<dbReference type="Gene3D" id="3.40.640.10">
    <property type="entry name" value="Type I PLP-dependent aspartate aminotransferase-like (Major domain)"/>
    <property type="match status" value="1"/>
</dbReference>
<keyword evidence="2" id="KW-0210">Decarboxylase</keyword>
<dbReference type="WBParaSite" id="SSLN_0000169901-mRNA-1">
    <property type="protein sequence ID" value="SSLN_0000169901-mRNA-1"/>
    <property type="gene ID" value="SSLN_0000169901"/>
</dbReference>
<comment type="cofactor">
    <cofactor evidence="1 5">
        <name>pyridoxal 5'-phosphate</name>
        <dbReference type="ChEBI" id="CHEBI:597326"/>
    </cofactor>
</comment>
<accession>A0A183SBN8</accession>
<evidence type="ECO:0000256" key="5">
    <source>
        <dbReference type="RuleBase" id="RU000382"/>
    </source>
</evidence>
<dbReference type="SUPFAM" id="SSF53383">
    <property type="entry name" value="PLP-dependent transferases"/>
    <property type="match status" value="1"/>
</dbReference>
<dbReference type="GO" id="GO:0019752">
    <property type="term" value="P:carboxylic acid metabolic process"/>
    <property type="evidence" value="ECO:0007669"/>
    <property type="project" value="InterPro"/>
</dbReference>
<dbReference type="GO" id="GO:0030170">
    <property type="term" value="F:pyridoxal phosphate binding"/>
    <property type="evidence" value="ECO:0007669"/>
    <property type="project" value="InterPro"/>
</dbReference>
<sequence>LALLRIRTLPCNEQLELEGKTLQRAIEEDLTDGLIPFFAPNLIPVLRPDLPFQCTATLGTTGTCSFDRMAELGPICQKYDLWLHVDAAYAGAALACPEFRKFMPGIEVSHRGFHSYRIEANLN</sequence>
<protein>
    <submittedName>
        <fullName evidence="6">Dopa decarboxylase</fullName>
    </submittedName>
</protein>
<dbReference type="GO" id="GO:0005737">
    <property type="term" value="C:cytoplasm"/>
    <property type="evidence" value="ECO:0007669"/>
    <property type="project" value="TreeGrafter"/>
</dbReference>
<dbReference type="InterPro" id="IPR010977">
    <property type="entry name" value="Aromatic_deC"/>
</dbReference>
<name>A0A183SBN8_SCHSO</name>
<dbReference type="InterPro" id="IPR015424">
    <property type="entry name" value="PyrdxlP-dep_Trfase"/>
</dbReference>
<dbReference type="GO" id="GO:0016831">
    <property type="term" value="F:carboxy-lyase activity"/>
    <property type="evidence" value="ECO:0007669"/>
    <property type="project" value="UniProtKB-KW"/>
</dbReference>
<dbReference type="PANTHER" id="PTHR11999:SF70">
    <property type="entry name" value="MIP05841P"/>
    <property type="match status" value="1"/>
</dbReference>
<comment type="similarity">
    <text evidence="5">Belongs to the group II decarboxylase family.</text>
</comment>
<organism evidence="6">
    <name type="scientific">Schistocephalus solidus</name>
    <name type="common">Tapeworm</name>
    <dbReference type="NCBI Taxonomy" id="70667"/>
    <lineage>
        <taxon>Eukaryota</taxon>
        <taxon>Metazoa</taxon>
        <taxon>Spiralia</taxon>
        <taxon>Lophotrochozoa</taxon>
        <taxon>Platyhelminthes</taxon>
        <taxon>Cestoda</taxon>
        <taxon>Eucestoda</taxon>
        <taxon>Diphyllobothriidea</taxon>
        <taxon>Diphyllobothriidae</taxon>
        <taxon>Schistocephalus</taxon>
    </lineage>
</organism>
<keyword evidence="3 5" id="KW-0663">Pyridoxal phosphate</keyword>
<dbReference type="InterPro" id="IPR015421">
    <property type="entry name" value="PyrdxlP-dep_Trfase_major"/>
</dbReference>
<dbReference type="PANTHER" id="PTHR11999">
    <property type="entry name" value="GROUP II PYRIDOXAL-5-PHOSPHATE DECARBOXYLASE"/>
    <property type="match status" value="1"/>
</dbReference>
<evidence type="ECO:0000256" key="3">
    <source>
        <dbReference type="ARBA" id="ARBA00022898"/>
    </source>
</evidence>
<proteinExistence type="inferred from homology"/>
<keyword evidence="4 5" id="KW-0456">Lyase</keyword>
<reference evidence="6" key="1">
    <citation type="submission" date="2016-06" db="UniProtKB">
        <authorList>
            <consortium name="WormBaseParasite"/>
        </authorList>
    </citation>
    <scope>IDENTIFICATION</scope>
</reference>
<evidence type="ECO:0000313" key="6">
    <source>
        <dbReference type="WBParaSite" id="SSLN_0000169901-mRNA-1"/>
    </source>
</evidence>
<dbReference type="AlphaFoldDB" id="A0A183SBN8"/>